<dbReference type="PANTHER" id="PTHR43575:SF1">
    <property type="entry name" value="PROTEIN ABCI7, CHLOROPLASTIC"/>
    <property type="match status" value="1"/>
</dbReference>
<evidence type="ECO:0000313" key="4">
    <source>
        <dbReference type="EMBL" id="BAN02119.1"/>
    </source>
</evidence>
<accession>A0A6C7EA76</accession>
<dbReference type="InterPro" id="IPR055346">
    <property type="entry name" value="Fe-S_cluster_assembly_SufBD"/>
</dbReference>
<dbReference type="Pfam" id="PF01458">
    <property type="entry name" value="SUFBD_core"/>
    <property type="match status" value="1"/>
</dbReference>
<comment type="similarity">
    <text evidence="1">Belongs to the iron-sulfur cluster assembly SufBD family.</text>
</comment>
<protein>
    <submittedName>
        <fullName evidence="4">Putative FeS assembly protein SufD</fullName>
    </submittedName>
</protein>
<dbReference type="KEGG" id="aym:YM304_18050"/>
<dbReference type="PANTHER" id="PTHR43575">
    <property type="entry name" value="PROTEIN ABCI7, CHLOROPLASTIC"/>
    <property type="match status" value="1"/>
</dbReference>
<evidence type="ECO:0000256" key="1">
    <source>
        <dbReference type="ARBA" id="ARBA00043967"/>
    </source>
</evidence>
<gene>
    <name evidence="4" type="primary">sufD</name>
    <name evidence="4" type="ORF">YM304_18050</name>
</gene>
<keyword evidence="5" id="KW-1185">Reference proteome</keyword>
<dbReference type="AlphaFoldDB" id="A0A6C7EA76"/>
<dbReference type="Proteomes" id="UP000011863">
    <property type="component" value="Chromosome"/>
</dbReference>
<dbReference type="NCBIfam" id="TIGR01981">
    <property type="entry name" value="sufD"/>
    <property type="match status" value="1"/>
</dbReference>
<dbReference type="OrthoDB" id="9803529at2"/>
<organism evidence="4 5">
    <name type="scientific">Ilumatobacter coccineus (strain NBRC 103263 / KCTC 29153 / YM16-304)</name>
    <dbReference type="NCBI Taxonomy" id="1313172"/>
    <lineage>
        <taxon>Bacteria</taxon>
        <taxon>Bacillati</taxon>
        <taxon>Actinomycetota</taxon>
        <taxon>Acidimicrobiia</taxon>
        <taxon>Acidimicrobiales</taxon>
        <taxon>Ilumatobacteraceae</taxon>
        <taxon>Ilumatobacter</taxon>
    </lineage>
</organism>
<proteinExistence type="inferred from homology"/>
<dbReference type="GO" id="GO:0016226">
    <property type="term" value="P:iron-sulfur cluster assembly"/>
    <property type="evidence" value="ECO:0007669"/>
    <property type="project" value="InterPro"/>
</dbReference>
<evidence type="ECO:0000313" key="5">
    <source>
        <dbReference type="Proteomes" id="UP000011863"/>
    </source>
</evidence>
<dbReference type="InterPro" id="IPR011542">
    <property type="entry name" value="SUF_FeS_clus_asmbl_SufD"/>
</dbReference>
<dbReference type="InterPro" id="IPR037284">
    <property type="entry name" value="SUF_FeS_clus_asmbl_SufBD_sf"/>
</dbReference>
<dbReference type="RefSeq" id="WP_015441366.1">
    <property type="nucleotide sequence ID" value="NC_020520.1"/>
</dbReference>
<reference evidence="4 5" key="1">
    <citation type="journal article" date="2013" name="Int. J. Syst. Evol. Microbiol.">
        <title>Ilumatobacter nonamiense sp. nov. and Ilumatobacter coccineum sp. nov., isolated from seashore sand.</title>
        <authorList>
            <person name="Matsumoto A."/>
            <person name="Kasai H."/>
            <person name="Matsuo Y."/>
            <person name="Shizuri Y."/>
            <person name="Ichikawa N."/>
            <person name="Fujita N."/>
            <person name="Omura S."/>
            <person name="Takahashi Y."/>
        </authorList>
    </citation>
    <scope>NUCLEOTIDE SEQUENCE [LARGE SCALE GENOMIC DNA]</scope>
    <source>
        <strain evidence="5">NBRC 103263 / KCTC 29153 / YM16-304</strain>
    </source>
</reference>
<evidence type="ECO:0000259" key="3">
    <source>
        <dbReference type="Pfam" id="PF19295"/>
    </source>
</evidence>
<dbReference type="InterPro" id="IPR000825">
    <property type="entry name" value="SUF_FeS_clus_asmbl_SufBD_core"/>
</dbReference>
<dbReference type="EMBL" id="AP012057">
    <property type="protein sequence ID" value="BAN02119.1"/>
    <property type="molecule type" value="Genomic_DNA"/>
</dbReference>
<feature type="domain" description="SUF system FeS cluster assembly SufBD core" evidence="2">
    <location>
        <begin position="162"/>
        <end position="389"/>
    </location>
</feature>
<name>A0A6C7EA76_ILUCY</name>
<dbReference type="SUPFAM" id="SSF101960">
    <property type="entry name" value="Stabilizer of iron transporter SufD"/>
    <property type="match status" value="1"/>
</dbReference>
<dbReference type="InterPro" id="IPR045595">
    <property type="entry name" value="SufBD_N"/>
</dbReference>
<dbReference type="Pfam" id="PF19295">
    <property type="entry name" value="SufBD_N"/>
    <property type="match status" value="1"/>
</dbReference>
<sequence length="415" mass="43766">MTGAPAAVDPVVAVRTAALDWVEAHGYPTRRDEAWRYAPHRSLDALSFGPPVPLTGGVPDIDAMVPALDGPRIVIVNGVVDLALSTTSGPDGLHLSALADARREHPEVVAAHFDLDADQITDAYMALNLAFGGDGAVVRIADDVQLDVPIQIVDVEVPDESHNASCTGVVIELGARSSATVVETRIGAGDGVGGSNIRTTIDIGEAATLEHILLQDVPSSHVHLGHVAVRQAAGSTFNARSFNLGASYGRASYDVDLTGAGAHADLSGLFFGAGDQVLDQQIDVIHSAENCTSRQTYRGVLDDSSTGVFSGGIDVRPGADGTDAEQSNDNLILSDRAEINTQPRLEILADEVACKHGATVGQLDDTAMYYLRSRGIAVDEARRLLINGFADQVVDEVEIAAVRSWIMRRLGRDDV</sequence>
<evidence type="ECO:0000259" key="2">
    <source>
        <dbReference type="Pfam" id="PF01458"/>
    </source>
</evidence>
<feature type="domain" description="SUF system FeS cluster assembly SufBD N-terminal" evidence="3">
    <location>
        <begin position="10"/>
        <end position="152"/>
    </location>
</feature>